<organism evidence="1">
    <name type="scientific">marine metagenome</name>
    <dbReference type="NCBI Taxonomy" id="408172"/>
    <lineage>
        <taxon>unclassified sequences</taxon>
        <taxon>metagenomes</taxon>
        <taxon>ecological metagenomes</taxon>
    </lineage>
</organism>
<feature type="non-terminal residue" evidence="1">
    <location>
        <position position="49"/>
    </location>
</feature>
<sequence>MYFHIKKIKSQTKKCLQGIDFFYSSSILIFMEKETLLKTKDIMTPLWII</sequence>
<dbReference type="AlphaFoldDB" id="A0A382UKN3"/>
<accession>A0A382UKN3</accession>
<name>A0A382UKN3_9ZZZZ</name>
<proteinExistence type="predicted"/>
<dbReference type="EMBL" id="UINC01144629">
    <property type="protein sequence ID" value="SVD34258.1"/>
    <property type="molecule type" value="Genomic_DNA"/>
</dbReference>
<reference evidence="1" key="1">
    <citation type="submission" date="2018-05" db="EMBL/GenBank/DDBJ databases">
        <authorList>
            <person name="Lanie J.A."/>
            <person name="Ng W.-L."/>
            <person name="Kazmierczak K.M."/>
            <person name="Andrzejewski T.M."/>
            <person name="Davidsen T.M."/>
            <person name="Wayne K.J."/>
            <person name="Tettelin H."/>
            <person name="Glass J.I."/>
            <person name="Rusch D."/>
            <person name="Podicherti R."/>
            <person name="Tsui H.-C.T."/>
            <person name="Winkler M.E."/>
        </authorList>
    </citation>
    <scope>NUCLEOTIDE SEQUENCE</scope>
</reference>
<protein>
    <submittedName>
        <fullName evidence="1">Uncharacterized protein</fullName>
    </submittedName>
</protein>
<evidence type="ECO:0000313" key="1">
    <source>
        <dbReference type="EMBL" id="SVD34258.1"/>
    </source>
</evidence>
<gene>
    <name evidence="1" type="ORF">METZ01_LOCUS387112</name>
</gene>